<keyword evidence="2" id="KW-1185">Reference proteome</keyword>
<comment type="caution">
    <text evidence="1">The sequence shown here is derived from an EMBL/GenBank/DDBJ whole genome shotgun (WGS) entry which is preliminary data.</text>
</comment>
<proteinExistence type="predicted"/>
<accession>A0A8J5RLA3</accession>
<dbReference type="EMBL" id="JAAALK010000289">
    <property type="protein sequence ID" value="KAG8049042.1"/>
    <property type="molecule type" value="Genomic_DNA"/>
</dbReference>
<dbReference type="Proteomes" id="UP000729402">
    <property type="component" value="Unassembled WGS sequence"/>
</dbReference>
<name>A0A8J5RLA3_ZIZPA</name>
<reference evidence="1" key="2">
    <citation type="submission" date="2021-02" db="EMBL/GenBank/DDBJ databases">
        <authorList>
            <person name="Kimball J.A."/>
            <person name="Haas M.W."/>
            <person name="Macchietto M."/>
            <person name="Kono T."/>
            <person name="Duquette J."/>
            <person name="Shao M."/>
        </authorList>
    </citation>
    <scope>NUCLEOTIDE SEQUENCE</scope>
    <source>
        <tissue evidence="1">Fresh leaf tissue</tissue>
    </source>
</reference>
<evidence type="ECO:0000313" key="1">
    <source>
        <dbReference type="EMBL" id="KAG8049042.1"/>
    </source>
</evidence>
<reference evidence="1" key="1">
    <citation type="journal article" date="2021" name="bioRxiv">
        <title>Whole Genome Assembly and Annotation of Northern Wild Rice, Zizania palustris L., Supports a Whole Genome Duplication in the Zizania Genus.</title>
        <authorList>
            <person name="Haas M."/>
            <person name="Kono T."/>
            <person name="Macchietto M."/>
            <person name="Millas R."/>
            <person name="McGilp L."/>
            <person name="Shao M."/>
            <person name="Duquette J."/>
            <person name="Hirsch C.N."/>
            <person name="Kimball J."/>
        </authorList>
    </citation>
    <scope>NUCLEOTIDE SEQUENCE</scope>
    <source>
        <tissue evidence="1">Fresh leaf tissue</tissue>
    </source>
</reference>
<dbReference type="AlphaFoldDB" id="A0A8J5RLA3"/>
<organism evidence="1 2">
    <name type="scientific">Zizania palustris</name>
    <name type="common">Northern wild rice</name>
    <dbReference type="NCBI Taxonomy" id="103762"/>
    <lineage>
        <taxon>Eukaryota</taxon>
        <taxon>Viridiplantae</taxon>
        <taxon>Streptophyta</taxon>
        <taxon>Embryophyta</taxon>
        <taxon>Tracheophyta</taxon>
        <taxon>Spermatophyta</taxon>
        <taxon>Magnoliopsida</taxon>
        <taxon>Liliopsida</taxon>
        <taxon>Poales</taxon>
        <taxon>Poaceae</taxon>
        <taxon>BOP clade</taxon>
        <taxon>Oryzoideae</taxon>
        <taxon>Oryzeae</taxon>
        <taxon>Zizaniinae</taxon>
        <taxon>Zizania</taxon>
    </lineage>
</organism>
<evidence type="ECO:0000313" key="2">
    <source>
        <dbReference type="Proteomes" id="UP000729402"/>
    </source>
</evidence>
<gene>
    <name evidence="1" type="ORF">GUJ93_ZPchr0009g512</name>
</gene>
<protein>
    <submittedName>
        <fullName evidence="1">Uncharacterized protein</fullName>
    </submittedName>
</protein>
<sequence length="69" mass="7923">MAIDDGSVEECERDFPPRVNNKIYSPHWCARKSSLFNRFCYFCSREILRVPACVGLKIGSKVGDIWVLV</sequence>